<dbReference type="KEGG" id="dvi:6632606"/>
<dbReference type="PhylomeDB" id="B4M3W9"/>
<keyword evidence="2" id="KW-1003">Cell membrane</keyword>
<evidence type="ECO:0000313" key="12">
    <source>
        <dbReference type="Proteomes" id="UP000008792"/>
    </source>
</evidence>
<feature type="transmembrane region" description="Helical" evidence="10">
    <location>
        <begin position="188"/>
        <end position="211"/>
    </location>
</feature>
<keyword evidence="6 10" id="KW-1133">Transmembrane helix</keyword>
<organism evidence="11 12">
    <name type="scientific">Drosophila virilis</name>
    <name type="common">Fruit fly</name>
    <dbReference type="NCBI Taxonomy" id="7244"/>
    <lineage>
        <taxon>Eukaryota</taxon>
        <taxon>Metazoa</taxon>
        <taxon>Ecdysozoa</taxon>
        <taxon>Arthropoda</taxon>
        <taxon>Hexapoda</taxon>
        <taxon>Insecta</taxon>
        <taxon>Pterygota</taxon>
        <taxon>Neoptera</taxon>
        <taxon>Endopterygota</taxon>
        <taxon>Diptera</taxon>
        <taxon>Brachycera</taxon>
        <taxon>Muscomorpha</taxon>
        <taxon>Ephydroidea</taxon>
        <taxon>Drosophilidae</taxon>
        <taxon>Drosophila</taxon>
    </lineage>
</organism>
<dbReference type="Proteomes" id="UP000008792">
    <property type="component" value="Unassembled WGS sequence"/>
</dbReference>
<feature type="transmembrane region" description="Helical" evidence="10">
    <location>
        <begin position="304"/>
        <end position="325"/>
    </location>
</feature>
<dbReference type="GO" id="GO:0007165">
    <property type="term" value="P:signal transduction"/>
    <property type="evidence" value="ECO:0007669"/>
    <property type="project" value="UniProtKB-KW"/>
</dbReference>
<protein>
    <recommendedName>
        <fullName evidence="10">Odorant receptor</fullName>
    </recommendedName>
</protein>
<feature type="transmembrane region" description="Helical" evidence="10">
    <location>
        <begin position="277"/>
        <end position="298"/>
    </location>
</feature>
<dbReference type="InParanoid" id="B4M3W9"/>
<evidence type="ECO:0000256" key="3">
    <source>
        <dbReference type="ARBA" id="ARBA00022606"/>
    </source>
</evidence>
<dbReference type="GO" id="GO:0004984">
    <property type="term" value="F:olfactory receptor activity"/>
    <property type="evidence" value="ECO:0007669"/>
    <property type="project" value="InterPro"/>
</dbReference>
<dbReference type="Pfam" id="PF02949">
    <property type="entry name" value="7tm_6"/>
    <property type="match status" value="1"/>
</dbReference>
<gene>
    <name evidence="11" type="primary">Dvir\GJ10340</name>
    <name evidence="11" type="ORF">Dvir_GJ10340</name>
</gene>
<keyword evidence="8 10" id="KW-0675">Receptor</keyword>
<evidence type="ECO:0000256" key="8">
    <source>
        <dbReference type="ARBA" id="ARBA00023170"/>
    </source>
</evidence>
<dbReference type="InterPro" id="IPR004117">
    <property type="entry name" value="7tm6_olfct_rcpt"/>
</dbReference>
<name>B4M3W9_DROVI</name>
<sequence>MDAVDEPIKIEQFLQFQKYQQVFHFLHFQFVRNADGRLINKSELVFRAGFLLDVWFFGINLFDILRSIQLGETSHQNLPVLSISIYFTIRGIMMFIKRHDIVDFLNVLDREFPKDLVSQRVLNVPQVFERYHRRHGYVGLYANYALPGFCLTPVVTYILTYEDRNAPILLDHQLLGGWLPYDLRQNHLVYPLVWLYDVYCMLVGVTFFTSFDTLFNTMQAQVIMYLDCFCRQLEALNAVDSYQAMDERQFHEHICGLIRRHQQLNLICDKFNDIFKLAILITDLVGATSICFHLYLITENQDPLMIIKYILPTLALVVFTFEICLRGTQLEEASSRLNEALYNQNWYMGSKMYRKLILIWIKYAQCTRKLTAYGLVEINMKHFSDIMQLAYRLFTFLKSRQ</sequence>
<keyword evidence="12" id="KW-1185">Reference proteome</keyword>
<dbReference type="GO" id="GO:0005549">
    <property type="term" value="F:odorant binding"/>
    <property type="evidence" value="ECO:0007669"/>
    <property type="project" value="InterPro"/>
</dbReference>
<evidence type="ECO:0000256" key="10">
    <source>
        <dbReference type="RuleBase" id="RU351113"/>
    </source>
</evidence>
<evidence type="ECO:0000256" key="5">
    <source>
        <dbReference type="ARBA" id="ARBA00022725"/>
    </source>
</evidence>
<dbReference type="HOGENOM" id="CLU_687485_0_0_1"/>
<proteinExistence type="inferred from homology"/>
<dbReference type="eggNOG" id="ENOG502T7Y2">
    <property type="taxonomic scope" value="Eukaryota"/>
</dbReference>
<keyword evidence="4 10" id="KW-0812">Transmembrane</keyword>
<dbReference type="AlphaFoldDB" id="B4M3W9"/>
<dbReference type="PANTHER" id="PTHR21137:SF35">
    <property type="entry name" value="ODORANT RECEPTOR 19A-RELATED"/>
    <property type="match status" value="1"/>
</dbReference>
<keyword evidence="3 10" id="KW-0716">Sensory transduction</keyword>
<evidence type="ECO:0000256" key="2">
    <source>
        <dbReference type="ARBA" id="ARBA00022475"/>
    </source>
</evidence>
<comment type="caution">
    <text evidence="10">Lacks conserved residue(s) required for the propagation of feature annotation.</text>
</comment>
<dbReference type="GO" id="GO:0005886">
    <property type="term" value="C:plasma membrane"/>
    <property type="evidence" value="ECO:0007669"/>
    <property type="project" value="UniProtKB-SubCell"/>
</dbReference>
<dbReference type="PANTHER" id="PTHR21137">
    <property type="entry name" value="ODORANT RECEPTOR"/>
    <property type="match status" value="1"/>
</dbReference>
<comment type="similarity">
    <text evidence="10">Belongs to the insect chemoreceptor superfamily. Heteromeric odorant receptor channel (TC 1.A.69) family.</text>
</comment>
<dbReference type="STRING" id="7244.B4M3W9"/>
<dbReference type="EMBL" id="CH940652">
    <property type="protein sequence ID" value="EDW59330.1"/>
    <property type="molecule type" value="Genomic_DNA"/>
</dbReference>
<evidence type="ECO:0000256" key="9">
    <source>
        <dbReference type="ARBA" id="ARBA00023224"/>
    </source>
</evidence>
<evidence type="ECO:0000256" key="4">
    <source>
        <dbReference type="ARBA" id="ARBA00022692"/>
    </source>
</evidence>
<dbReference type="FunCoup" id="B4M3W9">
    <property type="interactions" value="4"/>
</dbReference>
<evidence type="ECO:0000256" key="7">
    <source>
        <dbReference type="ARBA" id="ARBA00023136"/>
    </source>
</evidence>
<evidence type="ECO:0000256" key="6">
    <source>
        <dbReference type="ARBA" id="ARBA00022989"/>
    </source>
</evidence>
<keyword evidence="5 10" id="KW-0552">Olfaction</keyword>
<comment type="subcellular location">
    <subcellularLocation>
        <location evidence="1 10">Cell membrane</location>
        <topology evidence="1 10">Multi-pass membrane protein</topology>
    </subcellularLocation>
</comment>
<keyword evidence="7 10" id="KW-0472">Membrane</keyword>
<keyword evidence="9 10" id="KW-0807">Transducer</keyword>
<evidence type="ECO:0000256" key="1">
    <source>
        <dbReference type="ARBA" id="ARBA00004651"/>
    </source>
</evidence>
<reference evidence="11 12" key="1">
    <citation type="journal article" date="2007" name="Nature">
        <title>Evolution of genes and genomes on the Drosophila phylogeny.</title>
        <authorList>
            <consortium name="Drosophila 12 Genomes Consortium"/>
            <person name="Clark A.G."/>
            <person name="Eisen M.B."/>
            <person name="Smith D.R."/>
            <person name="Bergman C.M."/>
            <person name="Oliver B."/>
            <person name="Markow T.A."/>
            <person name="Kaufman T.C."/>
            <person name="Kellis M."/>
            <person name="Gelbart W."/>
            <person name="Iyer V.N."/>
            <person name="Pollard D.A."/>
            <person name="Sackton T.B."/>
            <person name="Larracuente A.M."/>
            <person name="Singh N.D."/>
            <person name="Abad J.P."/>
            <person name="Abt D.N."/>
            <person name="Adryan B."/>
            <person name="Aguade M."/>
            <person name="Akashi H."/>
            <person name="Anderson W.W."/>
            <person name="Aquadro C.F."/>
            <person name="Ardell D.H."/>
            <person name="Arguello R."/>
            <person name="Artieri C.G."/>
            <person name="Barbash D.A."/>
            <person name="Barker D."/>
            <person name="Barsanti P."/>
            <person name="Batterham P."/>
            <person name="Batzoglou S."/>
            <person name="Begun D."/>
            <person name="Bhutkar A."/>
            <person name="Blanco E."/>
            <person name="Bosak S.A."/>
            <person name="Bradley R.K."/>
            <person name="Brand A.D."/>
            <person name="Brent M.R."/>
            <person name="Brooks A.N."/>
            <person name="Brown R.H."/>
            <person name="Butlin R.K."/>
            <person name="Caggese C."/>
            <person name="Calvi B.R."/>
            <person name="Bernardo de Carvalho A."/>
            <person name="Caspi A."/>
            <person name="Castrezana S."/>
            <person name="Celniker S.E."/>
            <person name="Chang J.L."/>
            <person name="Chapple C."/>
            <person name="Chatterji S."/>
            <person name="Chinwalla A."/>
            <person name="Civetta A."/>
            <person name="Clifton S.W."/>
            <person name="Comeron J.M."/>
            <person name="Costello J.C."/>
            <person name="Coyne J.A."/>
            <person name="Daub J."/>
            <person name="David R.G."/>
            <person name="Delcher A.L."/>
            <person name="Delehaunty K."/>
            <person name="Do C.B."/>
            <person name="Ebling H."/>
            <person name="Edwards K."/>
            <person name="Eickbush T."/>
            <person name="Evans J.D."/>
            <person name="Filipski A."/>
            <person name="Findeiss S."/>
            <person name="Freyhult E."/>
            <person name="Fulton L."/>
            <person name="Fulton R."/>
            <person name="Garcia A.C."/>
            <person name="Gardiner A."/>
            <person name="Garfield D.A."/>
            <person name="Garvin B.E."/>
            <person name="Gibson G."/>
            <person name="Gilbert D."/>
            <person name="Gnerre S."/>
            <person name="Godfrey J."/>
            <person name="Good R."/>
            <person name="Gotea V."/>
            <person name="Gravely B."/>
            <person name="Greenberg A.J."/>
            <person name="Griffiths-Jones S."/>
            <person name="Gross S."/>
            <person name="Guigo R."/>
            <person name="Gustafson E.A."/>
            <person name="Haerty W."/>
            <person name="Hahn M.W."/>
            <person name="Halligan D.L."/>
            <person name="Halpern A.L."/>
            <person name="Halter G.M."/>
            <person name="Han M.V."/>
            <person name="Heger A."/>
            <person name="Hillier L."/>
            <person name="Hinrichs A.S."/>
            <person name="Holmes I."/>
            <person name="Hoskins R.A."/>
            <person name="Hubisz M.J."/>
            <person name="Hultmark D."/>
            <person name="Huntley M.A."/>
            <person name="Jaffe D.B."/>
            <person name="Jagadeeshan S."/>
            <person name="Jeck W.R."/>
            <person name="Johnson J."/>
            <person name="Jones C.D."/>
            <person name="Jordan W.C."/>
            <person name="Karpen G.H."/>
            <person name="Kataoka E."/>
            <person name="Keightley P.D."/>
            <person name="Kheradpour P."/>
            <person name="Kirkness E.F."/>
            <person name="Koerich L.B."/>
            <person name="Kristiansen K."/>
            <person name="Kudrna D."/>
            <person name="Kulathinal R.J."/>
            <person name="Kumar S."/>
            <person name="Kwok R."/>
            <person name="Lander E."/>
            <person name="Langley C.H."/>
            <person name="Lapoint R."/>
            <person name="Lazzaro B.P."/>
            <person name="Lee S.J."/>
            <person name="Levesque L."/>
            <person name="Li R."/>
            <person name="Lin C.F."/>
            <person name="Lin M.F."/>
            <person name="Lindblad-Toh K."/>
            <person name="Llopart A."/>
            <person name="Long M."/>
            <person name="Low L."/>
            <person name="Lozovsky E."/>
            <person name="Lu J."/>
            <person name="Luo M."/>
            <person name="Machado C.A."/>
            <person name="Makalowski W."/>
            <person name="Marzo M."/>
            <person name="Matsuda M."/>
            <person name="Matzkin L."/>
            <person name="McAllister B."/>
            <person name="McBride C.S."/>
            <person name="McKernan B."/>
            <person name="McKernan K."/>
            <person name="Mendez-Lago M."/>
            <person name="Minx P."/>
            <person name="Mollenhauer M.U."/>
            <person name="Montooth K."/>
            <person name="Mount S.M."/>
            <person name="Mu X."/>
            <person name="Myers E."/>
            <person name="Negre B."/>
            <person name="Newfeld S."/>
            <person name="Nielsen R."/>
            <person name="Noor M.A."/>
            <person name="O'Grady P."/>
            <person name="Pachter L."/>
            <person name="Papaceit M."/>
            <person name="Parisi M.J."/>
            <person name="Parisi M."/>
            <person name="Parts L."/>
            <person name="Pedersen J.S."/>
            <person name="Pesole G."/>
            <person name="Phillippy A.M."/>
            <person name="Ponting C.P."/>
            <person name="Pop M."/>
            <person name="Porcelli D."/>
            <person name="Powell J.R."/>
            <person name="Prohaska S."/>
            <person name="Pruitt K."/>
            <person name="Puig M."/>
            <person name="Quesneville H."/>
            <person name="Ram K.R."/>
            <person name="Rand D."/>
            <person name="Rasmussen M.D."/>
            <person name="Reed L.K."/>
            <person name="Reenan R."/>
            <person name="Reily A."/>
            <person name="Remington K.A."/>
            <person name="Rieger T.T."/>
            <person name="Ritchie M.G."/>
            <person name="Robin C."/>
            <person name="Rogers Y.H."/>
            <person name="Rohde C."/>
            <person name="Rozas J."/>
            <person name="Rubenfield M.J."/>
            <person name="Ruiz A."/>
            <person name="Russo S."/>
            <person name="Salzberg S.L."/>
            <person name="Sanchez-Gracia A."/>
            <person name="Saranga D.J."/>
            <person name="Sato H."/>
            <person name="Schaeffer S.W."/>
            <person name="Schatz M.C."/>
            <person name="Schlenke T."/>
            <person name="Schwartz R."/>
            <person name="Segarra C."/>
            <person name="Singh R.S."/>
            <person name="Sirot L."/>
            <person name="Sirota M."/>
            <person name="Sisneros N.B."/>
            <person name="Smith C.D."/>
            <person name="Smith T.F."/>
            <person name="Spieth J."/>
            <person name="Stage D.E."/>
            <person name="Stark A."/>
            <person name="Stephan W."/>
            <person name="Strausberg R.L."/>
            <person name="Strempel S."/>
            <person name="Sturgill D."/>
            <person name="Sutton G."/>
            <person name="Sutton G.G."/>
            <person name="Tao W."/>
            <person name="Teichmann S."/>
            <person name="Tobari Y.N."/>
            <person name="Tomimura Y."/>
            <person name="Tsolas J.M."/>
            <person name="Valente V.L."/>
            <person name="Venter E."/>
            <person name="Venter J.C."/>
            <person name="Vicario S."/>
            <person name="Vieira F.G."/>
            <person name="Vilella A.J."/>
            <person name="Villasante A."/>
            <person name="Walenz B."/>
            <person name="Wang J."/>
            <person name="Wasserman M."/>
            <person name="Watts T."/>
            <person name="Wilson D."/>
            <person name="Wilson R.K."/>
            <person name="Wing R.A."/>
            <person name="Wolfner M.F."/>
            <person name="Wong A."/>
            <person name="Wong G.K."/>
            <person name="Wu C.I."/>
            <person name="Wu G."/>
            <person name="Yamamoto D."/>
            <person name="Yang H.P."/>
            <person name="Yang S.P."/>
            <person name="Yorke J.A."/>
            <person name="Yoshida K."/>
            <person name="Zdobnov E."/>
            <person name="Zhang P."/>
            <person name="Zhang Y."/>
            <person name="Zimin A.V."/>
            <person name="Baldwin J."/>
            <person name="Abdouelleil A."/>
            <person name="Abdulkadir J."/>
            <person name="Abebe A."/>
            <person name="Abera B."/>
            <person name="Abreu J."/>
            <person name="Acer S.C."/>
            <person name="Aftuck L."/>
            <person name="Alexander A."/>
            <person name="An P."/>
            <person name="Anderson E."/>
            <person name="Anderson S."/>
            <person name="Arachi H."/>
            <person name="Azer M."/>
            <person name="Bachantsang P."/>
            <person name="Barry A."/>
            <person name="Bayul T."/>
            <person name="Berlin A."/>
            <person name="Bessette D."/>
            <person name="Bloom T."/>
            <person name="Blye J."/>
            <person name="Boguslavskiy L."/>
            <person name="Bonnet C."/>
            <person name="Boukhgalter B."/>
            <person name="Bourzgui I."/>
            <person name="Brown A."/>
            <person name="Cahill P."/>
            <person name="Channer S."/>
            <person name="Cheshatsang Y."/>
            <person name="Chuda L."/>
            <person name="Citroen M."/>
            <person name="Collymore A."/>
            <person name="Cooke P."/>
            <person name="Costello M."/>
            <person name="D'Aco K."/>
            <person name="Daza R."/>
            <person name="De Haan G."/>
            <person name="DeGray S."/>
            <person name="DeMaso C."/>
            <person name="Dhargay N."/>
            <person name="Dooley K."/>
            <person name="Dooley E."/>
            <person name="Doricent M."/>
            <person name="Dorje P."/>
            <person name="Dorjee K."/>
            <person name="Dupes A."/>
            <person name="Elong R."/>
            <person name="Falk J."/>
            <person name="Farina A."/>
            <person name="Faro S."/>
            <person name="Ferguson D."/>
            <person name="Fisher S."/>
            <person name="Foley C.D."/>
            <person name="Franke A."/>
            <person name="Friedrich D."/>
            <person name="Gadbois L."/>
            <person name="Gearin G."/>
            <person name="Gearin C.R."/>
            <person name="Giannoukos G."/>
            <person name="Goode T."/>
            <person name="Graham J."/>
            <person name="Grandbois E."/>
            <person name="Grewal S."/>
            <person name="Gyaltsen K."/>
            <person name="Hafez N."/>
            <person name="Hagos B."/>
            <person name="Hall J."/>
            <person name="Henson C."/>
            <person name="Hollinger A."/>
            <person name="Honan T."/>
            <person name="Huard M.D."/>
            <person name="Hughes L."/>
            <person name="Hurhula B."/>
            <person name="Husby M.E."/>
            <person name="Kamat A."/>
            <person name="Kanga B."/>
            <person name="Kashin S."/>
            <person name="Khazanovich D."/>
            <person name="Kisner P."/>
            <person name="Lance K."/>
            <person name="Lara M."/>
            <person name="Lee W."/>
            <person name="Lennon N."/>
            <person name="Letendre F."/>
            <person name="LeVine R."/>
            <person name="Lipovsky A."/>
            <person name="Liu X."/>
            <person name="Liu J."/>
            <person name="Liu S."/>
            <person name="Lokyitsang T."/>
            <person name="Lokyitsang Y."/>
            <person name="Lubonja R."/>
            <person name="Lui A."/>
            <person name="MacDonald P."/>
            <person name="Magnisalis V."/>
            <person name="Maru K."/>
            <person name="Matthews C."/>
            <person name="McCusker W."/>
            <person name="McDonough S."/>
            <person name="Mehta T."/>
            <person name="Meldrim J."/>
            <person name="Meneus L."/>
            <person name="Mihai O."/>
            <person name="Mihalev A."/>
            <person name="Mihova T."/>
            <person name="Mittelman R."/>
            <person name="Mlenga V."/>
            <person name="Montmayeur A."/>
            <person name="Mulrain L."/>
            <person name="Navidi A."/>
            <person name="Naylor J."/>
            <person name="Negash T."/>
            <person name="Nguyen T."/>
            <person name="Nguyen N."/>
            <person name="Nicol R."/>
            <person name="Norbu C."/>
            <person name="Norbu N."/>
            <person name="Novod N."/>
            <person name="O'Neill B."/>
            <person name="Osman S."/>
            <person name="Markiewicz E."/>
            <person name="Oyono O.L."/>
            <person name="Patti C."/>
            <person name="Phunkhang P."/>
            <person name="Pierre F."/>
            <person name="Priest M."/>
            <person name="Raghuraman S."/>
            <person name="Rege F."/>
            <person name="Reyes R."/>
            <person name="Rise C."/>
            <person name="Rogov P."/>
            <person name="Ross K."/>
            <person name="Ryan E."/>
            <person name="Settipalli S."/>
            <person name="Shea T."/>
            <person name="Sherpa N."/>
            <person name="Shi L."/>
            <person name="Shih D."/>
            <person name="Sparrow T."/>
            <person name="Spaulding J."/>
            <person name="Stalker J."/>
            <person name="Stange-Thomann N."/>
            <person name="Stavropoulos S."/>
            <person name="Stone C."/>
            <person name="Strader C."/>
            <person name="Tesfaye S."/>
            <person name="Thomson T."/>
            <person name="Thoulutsang Y."/>
            <person name="Thoulutsang D."/>
            <person name="Topham K."/>
            <person name="Topping I."/>
            <person name="Tsamla T."/>
            <person name="Vassiliev H."/>
            <person name="Vo A."/>
            <person name="Wangchuk T."/>
            <person name="Wangdi T."/>
            <person name="Weiand M."/>
            <person name="Wilkinson J."/>
            <person name="Wilson A."/>
            <person name="Yadav S."/>
            <person name="Young G."/>
            <person name="Yu Q."/>
            <person name="Zembek L."/>
            <person name="Zhong D."/>
            <person name="Zimmer A."/>
            <person name="Zwirko Z."/>
            <person name="Jaffe D.B."/>
            <person name="Alvarez P."/>
            <person name="Brockman W."/>
            <person name="Butler J."/>
            <person name="Chin C."/>
            <person name="Gnerre S."/>
            <person name="Grabherr M."/>
            <person name="Kleber M."/>
            <person name="Mauceli E."/>
            <person name="MacCallum I."/>
        </authorList>
    </citation>
    <scope>NUCLEOTIDE SEQUENCE [LARGE SCALE GENOMIC DNA]</scope>
    <source>
        <strain evidence="12">Tucson 15010-1051.87</strain>
    </source>
</reference>
<dbReference type="OMA" id="VDNSMVN"/>
<feature type="transmembrane region" description="Helical" evidence="10">
    <location>
        <begin position="140"/>
        <end position="160"/>
    </location>
</feature>
<evidence type="ECO:0000313" key="11">
    <source>
        <dbReference type="EMBL" id="EDW59330.1"/>
    </source>
</evidence>
<dbReference type="OrthoDB" id="6765072at2759"/>
<accession>B4M3W9</accession>